<evidence type="ECO:0000313" key="2">
    <source>
        <dbReference type="Proteomes" id="UP000184404"/>
    </source>
</evidence>
<evidence type="ECO:0000313" key="1">
    <source>
        <dbReference type="EMBL" id="SHF18337.1"/>
    </source>
</evidence>
<organism evidence="1 2">
    <name type="scientific">Schwartzia succinivorans DSM 10502</name>
    <dbReference type="NCBI Taxonomy" id="1123243"/>
    <lineage>
        <taxon>Bacteria</taxon>
        <taxon>Bacillati</taxon>
        <taxon>Bacillota</taxon>
        <taxon>Negativicutes</taxon>
        <taxon>Selenomonadales</taxon>
        <taxon>Selenomonadaceae</taxon>
        <taxon>Schwartzia</taxon>
    </lineage>
</organism>
<dbReference type="EMBL" id="FQUG01000008">
    <property type="protein sequence ID" value="SHF18337.1"/>
    <property type="molecule type" value="Genomic_DNA"/>
</dbReference>
<gene>
    <name evidence="1" type="ORF">SAMN02745190_02046</name>
</gene>
<protein>
    <submittedName>
        <fullName evidence="1">Uncharacterized protein</fullName>
    </submittedName>
</protein>
<dbReference type="AlphaFoldDB" id="A0A1M4ZKJ3"/>
<name>A0A1M4ZKJ3_9FIRM</name>
<sequence length="272" mass="30254">MNISEKIHQMQNVFHHINDGHPIHDLMLGLRLMTATMLFSAAVFLPIQPPRIYSDAEESLLMASAASVETDKRSMQPIFLRESAAAFLAVLLLIRAAKAEPFLTEALKTASGSLYRLCGLENRLKSRKSLARKIRDDAASDNIPLTDAAADVSDVLRYTMVADEKNYGQMVRDVITALRRQGIRILKFRNAWGGKFYQGINVKLLTPDGMKAELQLHTPQSFDIKERSHVFYEIRRSAASTAEEIKKAIADSIAINSLVRVPQGAMSITCPA</sequence>
<dbReference type="RefSeq" id="WP_072936165.1">
    <property type="nucleotide sequence ID" value="NZ_FQUG01000008.1"/>
</dbReference>
<proteinExistence type="predicted"/>
<dbReference type="Proteomes" id="UP000184404">
    <property type="component" value="Unassembled WGS sequence"/>
</dbReference>
<accession>A0A1M4ZKJ3</accession>
<reference evidence="1 2" key="1">
    <citation type="submission" date="2016-11" db="EMBL/GenBank/DDBJ databases">
        <authorList>
            <person name="Jaros S."/>
            <person name="Januszkiewicz K."/>
            <person name="Wedrychowicz H."/>
        </authorList>
    </citation>
    <scope>NUCLEOTIDE SEQUENCE [LARGE SCALE GENOMIC DNA]</scope>
    <source>
        <strain evidence="1 2">DSM 10502</strain>
    </source>
</reference>
<dbReference type="OrthoDB" id="1668953at2"/>
<keyword evidence="2" id="KW-1185">Reference proteome</keyword>
<dbReference type="STRING" id="1123243.SAMN02745190_02046"/>